<keyword evidence="3" id="KW-1185">Reference proteome</keyword>
<reference evidence="2 3" key="1">
    <citation type="submission" date="2019-05" db="EMBL/GenBank/DDBJ databases">
        <title>Another draft genome of Portunus trituberculatus and its Hox gene families provides insights of decapod evolution.</title>
        <authorList>
            <person name="Jeong J.-H."/>
            <person name="Song I."/>
            <person name="Kim S."/>
            <person name="Choi T."/>
            <person name="Kim D."/>
            <person name="Ryu S."/>
            <person name="Kim W."/>
        </authorList>
    </citation>
    <scope>NUCLEOTIDE SEQUENCE [LARGE SCALE GENOMIC DNA]</scope>
    <source>
        <tissue evidence="2">Muscle</tissue>
    </source>
</reference>
<gene>
    <name evidence="2" type="ORF">E2C01_031775</name>
</gene>
<evidence type="ECO:0000313" key="2">
    <source>
        <dbReference type="EMBL" id="MPC38269.1"/>
    </source>
</evidence>
<dbReference type="AlphaFoldDB" id="A0A5B7EZ27"/>
<organism evidence="2 3">
    <name type="scientific">Portunus trituberculatus</name>
    <name type="common">Swimming crab</name>
    <name type="synonym">Neptunus trituberculatus</name>
    <dbReference type="NCBI Taxonomy" id="210409"/>
    <lineage>
        <taxon>Eukaryota</taxon>
        <taxon>Metazoa</taxon>
        <taxon>Ecdysozoa</taxon>
        <taxon>Arthropoda</taxon>
        <taxon>Crustacea</taxon>
        <taxon>Multicrustacea</taxon>
        <taxon>Malacostraca</taxon>
        <taxon>Eumalacostraca</taxon>
        <taxon>Eucarida</taxon>
        <taxon>Decapoda</taxon>
        <taxon>Pleocyemata</taxon>
        <taxon>Brachyura</taxon>
        <taxon>Eubrachyura</taxon>
        <taxon>Portunoidea</taxon>
        <taxon>Portunidae</taxon>
        <taxon>Portuninae</taxon>
        <taxon>Portunus</taxon>
    </lineage>
</organism>
<feature type="region of interest" description="Disordered" evidence="1">
    <location>
        <begin position="31"/>
        <end position="59"/>
    </location>
</feature>
<comment type="caution">
    <text evidence="2">The sequence shown here is derived from an EMBL/GenBank/DDBJ whole genome shotgun (WGS) entry which is preliminary data.</text>
</comment>
<evidence type="ECO:0000256" key="1">
    <source>
        <dbReference type="SAM" id="MobiDB-lite"/>
    </source>
</evidence>
<accession>A0A5B7EZ27</accession>
<dbReference type="Proteomes" id="UP000324222">
    <property type="component" value="Unassembled WGS sequence"/>
</dbReference>
<sequence>MAQDGKEGRNAYQLLVQSHYFSRMLAWLSTPPTPSTQTTPLHPSTLTTPPATHPPKCIT</sequence>
<evidence type="ECO:0000313" key="3">
    <source>
        <dbReference type="Proteomes" id="UP000324222"/>
    </source>
</evidence>
<dbReference type="EMBL" id="VSRR010004026">
    <property type="protein sequence ID" value="MPC38269.1"/>
    <property type="molecule type" value="Genomic_DNA"/>
</dbReference>
<proteinExistence type="predicted"/>
<name>A0A5B7EZ27_PORTR</name>
<feature type="compositionally biased region" description="Low complexity" evidence="1">
    <location>
        <begin position="35"/>
        <end position="50"/>
    </location>
</feature>
<protein>
    <submittedName>
        <fullName evidence="2">Uncharacterized protein</fullName>
    </submittedName>
</protein>